<sequence length="162" mass="18649">MQFLYVSHQLHLSQSSYAESILHQAAMSNCNSIYNASFTKPPTTIPTDSLNFDPNIYHHLTGFLQYLTITRPDLSFTVNTLCQHMHNPTPPHFICYEYFDVSNVLSTWAFQSSAHLYNSHATRMLTGPMTPLLATPPSDVVLSRWTCIEHYIMPRIELFYNM</sequence>
<keyword evidence="2" id="KW-1185">Reference proteome</keyword>
<evidence type="ECO:0000313" key="2">
    <source>
        <dbReference type="Proteomes" id="UP000829196"/>
    </source>
</evidence>
<protein>
    <submittedName>
        <fullName evidence="1">Uncharacterized protein</fullName>
    </submittedName>
</protein>
<proteinExistence type="predicted"/>
<name>A0A8T3B6N7_DENNO</name>
<comment type="caution">
    <text evidence="1">The sequence shown here is derived from an EMBL/GenBank/DDBJ whole genome shotgun (WGS) entry which is preliminary data.</text>
</comment>
<accession>A0A8T3B6N7</accession>
<dbReference type="EMBL" id="JAGYWB010000011">
    <property type="protein sequence ID" value="KAI0504449.1"/>
    <property type="molecule type" value="Genomic_DNA"/>
</dbReference>
<dbReference type="AlphaFoldDB" id="A0A8T3B6N7"/>
<dbReference type="Proteomes" id="UP000829196">
    <property type="component" value="Unassembled WGS sequence"/>
</dbReference>
<evidence type="ECO:0000313" key="1">
    <source>
        <dbReference type="EMBL" id="KAI0504449.1"/>
    </source>
</evidence>
<gene>
    <name evidence="1" type="ORF">KFK09_015401</name>
</gene>
<reference evidence="1" key="1">
    <citation type="journal article" date="2022" name="Front. Genet.">
        <title>Chromosome-Scale Assembly of the Dendrobium nobile Genome Provides Insights Into the Molecular Mechanism of the Biosynthesis of the Medicinal Active Ingredient of Dendrobium.</title>
        <authorList>
            <person name="Xu Q."/>
            <person name="Niu S.-C."/>
            <person name="Li K.-L."/>
            <person name="Zheng P.-J."/>
            <person name="Zhang X.-J."/>
            <person name="Jia Y."/>
            <person name="Liu Y."/>
            <person name="Niu Y.-X."/>
            <person name="Yu L.-H."/>
            <person name="Chen D.-F."/>
            <person name="Zhang G.-Q."/>
        </authorList>
    </citation>
    <scope>NUCLEOTIDE SEQUENCE</scope>
    <source>
        <tissue evidence="1">Leaf</tissue>
    </source>
</reference>
<organism evidence="1 2">
    <name type="scientific">Dendrobium nobile</name>
    <name type="common">Orchid</name>
    <dbReference type="NCBI Taxonomy" id="94219"/>
    <lineage>
        <taxon>Eukaryota</taxon>
        <taxon>Viridiplantae</taxon>
        <taxon>Streptophyta</taxon>
        <taxon>Embryophyta</taxon>
        <taxon>Tracheophyta</taxon>
        <taxon>Spermatophyta</taxon>
        <taxon>Magnoliopsida</taxon>
        <taxon>Liliopsida</taxon>
        <taxon>Asparagales</taxon>
        <taxon>Orchidaceae</taxon>
        <taxon>Epidendroideae</taxon>
        <taxon>Malaxideae</taxon>
        <taxon>Dendrobiinae</taxon>
        <taxon>Dendrobium</taxon>
    </lineage>
</organism>